<proteinExistence type="predicted"/>
<organism evidence="1 2">
    <name type="scientific">Tetrabaena socialis</name>
    <dbReference type="NCBI Taxonomy" id="47790"/>
    <lineage>
        <taxon>Eukaryota</taxon>
        <taxon>Viridiplantae</taxon>
        <taxon>Chlorophyta</taxon>
        <taxon>core chlorophytes</taxon>
        <taxon>Chlorophyceae</taxon>
        <taxon>CS clade</taxon>
        <taxon>Chlamydomonadales</taxon>
        <taxon>Tetrabaenaceae</taxon>
        <taxon>Tetrabaena</taxon>
    </lineage>
</organism>
<reference evidence="1 2" key="1">
    <citation type="journal article" date="2017" name="Mol. Biol. Evol.">
        <title>The 4-celled Tetrabaena socialis nuclear genome reveals the essential components for genetic control of cell number at the origin of multicellularity in the volvocine lineage.</title>
        <authorList>
            <person name="Featherston J."/>
            <person name="Arakaki Y."/>
            <person name="Hanschen E.R."/>
            <person name="Ferris P.J."/>
            <person name="Michod R.E."/>
            <person name="Olson B.J.S.C."/>
            <person name="Nozaki H."/>
            <person name="Durand P.M."/>
        </authorList>
    </citation>
    <scope>NUCLEOTIDE SEQUENCE [LARGE SCALE GENOMIC DNA]</scope>
    <source>
        <strain evidence="1 2">NIES-571</strain>
    </source>
</reference>
<evidence type="ECO:0000313" key="1">
    <source>
        <dbReference type="EMBL" id="PNH04927.1"/>
    </source>
</evidence>
<protein>
    <submittedName>
        <fullName evidence="1">Uncharacterized protein</fullName>
    </submittedName>
</protein>
<name>A0A2J7ZXD3_9CHLO</name>
<gene>
    <name evidence="1" type="ORF">TSOC_008882</name>
</gene>
<dbReference type="Proteomes" id="UP000236333">
    <property type="component" value="Unassembled WGS sequence"/>
</dbReference>
<accession>A0A2J7ZXD3</accession>
<dbReference type="AlphaFoldDB" id="A0A2J7ZXD3"/>
<feature type="non-terminal residue" evidence="1">
    <location>
        <position position="1"/>
    </location>
</feature>
<comment type="caution">
    <text evidence="1">The sequence shown here is derived from an EMBL/GenBank/DDBJ whole genome shotgun (WGS) entry which is preliminary data.</text>
</comment>
<sequence length="47" mass="5098">LGAQESLENFGEALGVAADWMMARLQDAQEGFSNLLEVIGIDFLDVL</sequence>
<evidence type="ECO:0000313" key="2">
    <source>
        <dbReference type="Proteomes" id="UP000236333"/>
    </source>
</evidence>
<dbReference type="OrthoDB" id="10617775at2759"/>
<dbReference type="EMBL" id="PGGS01000349">
    <property type="protein sequence ID" value="PNH04927.1"/>
    <property type="molecule type" value="Genomic_DNA"/>
</dbReference>
<keyword evidence="2" id="KW-1185">Reference proteome</keyword>